<dbReference type="STRING" id="59748.PA0829"/>
<protein>
    <submittedName>
        <fullName evidence="2">Uncharacterized protein</fullName>
    </submittedName>
</protein>
<organism evidence="2 3">
    <name type="scientific">Phytoplasma australiense</name>
    <dbReference type="NCBI Taxonomy" id="59748"/>
    <lineage>
        <taxon>Bacteria</taxon>
        <taxon>Bacillati</taxon>
        <taxon>Mycoplasmatota</taxon>
        <taxon>Mollicutes</taxon>
        <taxon>Acholeplasmatales</taxon>
        <taxon>Acholeplasmataceae</taxon>
        <taxon>Candidatus Phytoplasma</taxon>
        <taxon>16SrXII (Stolbur group)</taxon>
    </lineage>
</organism>
<dbReference type="AlphaFoldDB" id="B1VB40"/>
<keyword evidence="1" id="KW-0812">Transmembrane</keyword>
<keyword evidence="1" id="KW-1133">Transmembrane helix</keyword>
<keyword evidence="1" id="KW-0472">Membrane</keyword>
<feature type="transmembrane region" description="Helical" evidence="1">
    <location>
        <begin position="20"/>
        <end position="41"/>
    </location>
</feature>
<accession>B1VB40</accession>
<evidence type="ECO:0000313" key="3">
    <source>
        <dbReference type="Proteomes" id="UP000008323"/>
    </source>
</evidence>
<reference evidence="2 3" key="1">
    <citation type="journal article" date="2008" name="J. Bacteriol.">
        <title>Comparative genome analysis of 'Candidatus Phytoplasma australiense' (subgroup tuf-Australia I; rp-A) and 'Ca. Phytoplasma asteris' strains OY-M and AY-WB.</title>
        <authorList>
            <person name="Tran-Nguyen L.T."/>
            <person name="Kube M."/>
            <person name="Schneider B."/>
            <person name="Reinhardt R."/>
            <person name="Gibb K.S."/>
        </authorList>
    </citation>
    <scope>NUCLEOTIDE SEQUENCE [LARGE SCALE GENOMIC DNA]</scope>
</reference>
<evidence type="ECO:0000256" key="1">
    <source>
        <dbReference type="SAM" id="Phobius"/>
    </source>
</evidence>
<sequence>MDISTFRTIFVYVMLHSLRQFFIFSKNLGLTYFLVGLFLYLKLKKIITFVSFLKMFLERSVMPNDEIKKQFSNFL</sequence>
<dbReference type="EMBL" id="AM422018">
    <property type="protein sequence ID" value="CAM12163.1"/>
    <property type="molecule type" value="Genomic_DNA"/>
</dbReference>
<gene>
    <name evidence="2" type="ordered locus">PA0829</name>
</gene>
<name>B1VB40_PHYAS</name>
<dbReference type="KEGG" id="pal:PA0829"/>
<proteinExistence type="predicted"/>
<dbReference type="Proteomes" id="UP000008323">
    <property type="component" value="Chromosome"/>
</dbReference>
<evidence type="ECO:0000313" key="2">
    <source>
        <dbReference type="EMBL" id="CAM12163.1"/>
    </source>
</evidence>